<sequence>MERPTQEGEKREYAQASLETSFELREENKKRSIGMKAITDMLRVMRDSIVISPNEQITNIETEEQLEAYVNTCEENLVSDHIDDHVLDVSGMDDQNTIGASPPSSATSTSSSEVPTDPQPSTFSTQTVTDLQPITSSSNVLTRQHELIN</sequence>
<dbReference type="EMBL" id="JASPKY010000255">
    <property type="protein sequence ID" value="KAK9712912.1"/>
    <property type="molecule type" value="Genomic_DNA"/>
</dbReference>
<protein>
    <submittedName>
        <fullName evidence="2">Uncharacterized protein</fullName>
    </submittedName>
</protein>
<dbReference type="AlphaFoldDB" id="A0AAW1K4W2"/>
<accession>A0AAW1K4W2</accession>
<evidence type="ECO:0000313" key="2">
    <source>
        <dbReference type="EMBL" id="KAK9712912.1"/>
    </source>
</evidence>
<reference evidence="2 3" key="1">
    <citation type="journal article" date="2024" name="BMC Genomics">
        <title>De novo assembly and annotation of Popillia japonica's genome with initial clues to its potential as an invasive pest.</title>
        <authorList>
            <person name="Cucini C."/>
            <person name="Boschi S."/>
            <person name="Funari R."/>
            <person name="Cardaioli E."/>
            <person name="Iannotti N."/>
            <person name="Marturano G."/>
            <person name="Paoli F."/>
            <person name="Bruttini M."/>
            <person name="Carapelli A."/>
            <person name="Frati F."/>
            <person name="Nardi F."/>
        </authorList>
    </citation>
    <scope>NUCLEOTIDE SEQUENCE [LARGE SCALE GENOMIC DNA]</scope>
    <source>
        <strain evidence="2">DMR45628</strain>
    </source>
</reference>
<feature type="compositionally biased region" description="Low complexity" evidence="1">
    <location>
        <begin position="100"/>
        <end position="112"/>
    </location>
</feature>
<keyword evidence="3" id="KW-1185">Reference proteome</keyword>
<organism evidence="2 3">
    <name type="scientific">Popillia japonica</name>
    <name type="common">Japanese beetle</name>
    <dbReference type="NCBI Taxonomy" id="7064"/>
    <lineage>
        <taxon>Eukaryota</taxon>
        <taxon>Metazoa</taxon>
        <taxon>Ecdysozoa</taxon>
        <taxon>Arthropoda</taxon>
        <taxon>Hexapoda</taxon>
        <taxon>Insecta</taxon>
        <taxon>Pterygota</taxon>
        <taxon>Neoptera</taxon>
        <taxon>Endopterygota</taxon>
        <taxon>Coleoptera</taxon>
        <taxon>Polyphaga</taxon>
        <taxon>Scarabaeiformia</taxon>
        <taxon>Scarabaeidae</taxon>
        <taxon>Rutelinae</taxon>
        <taxon>Popillia</taxon>
    </lineage>
</organism>
<comment type="caution">
    <text evidence="2">The sequence shown here is derived from an EMBL/GenBank/DDBJ whole genome shotgun (WGS) entry which is preliminary data.</text>
</comment>
<name>A0AAW1K4W2_POPJA</name>
<feature type="region of interest" description="Disordered" evidence="1">
    <location>
        <begin position="89"/>
        <end position="149"/>
    </location>
</feature>
<feature type="compositionally biased region" description="Polar residues" evidence="1">
    <location>
        <begin position="119"/>
        <end position="142"/>
    </location>
</feature>
<proteinExistence type="predicted"/>
<dbReference type="Proteomes" id="UP001458880">
    <property type="component" value="Unassembled WGS sequence"/>
</dbReference>
<evidence type="ECO:0000256" key="1">
    <source>
        <dbReference type="SAM" id="MobiDB-lite"/>
    </source>
</evidence>
<gene>
    <name evidence="2" type="ORF">QE152_g24641</name>
</gene>
<evidence type="ECO:0000313" key="3">
    <source>
        <dbReference type="Proteomes" id="UP001458880"/>
    </source>
</evidence>